<dbReference type="AlphaFoldDB" id="A0A3P7IL22"/>
<organism evidence="1 2">
    <name type="scientific">Strongylus vulgaris</name>
    <name type="common">Blood worm</name>
    <dbReference type="NCBI Taxonomy" id="40348"/>
    <lineage>
        <taxon>Eukaryota</taxon>
        <taxon>Metazoa</taxon>
        <taxon>Ecdysozoa</taxon>
        <taxon>Nematoda</taxon>
        <taxon>Chromadorea</taxon>
        <taxon>Rhabditida</taxon>
        <taxon>Rhabditina</taxon>
        <taxon>Rhabditomorpha</taxon>
        <taxon>Strongyloidea</taxon>
        <taxon>Strongylidae</taxon>
        <taxon>Strongylus</taxon>
    </lineage>
</organism>
<dbReference type="Proteomes" id="UP000270094">
    <property type="component" value="Unassembled WGS sequence"/>
</dbReference>
<dbReference type="InterPro" id="IPR019354">
    <property type="entry name" value="SMG8-like"/>
</dbReference>
<dbReference type="EMBL" id="UYYB01031794">
    <property type="protein sequence ID" value="VDM73650.1"/>
    <property type="molecule type" value="Genomic_DNA"/>
</dbReference>
<reference evidence="1 2" key="1">
    <citation type="submission" date="2018-11" db="EMBL/GenBank/DDBJ databases">
        <authorList>
            <consortium name="Pathogen Informatics"/>
        </authorList>
    </citation>
    <scope>NUCLEOTIDE SEQUENCE [LARGE SCALE GENOMIC DNA]</scope>
</reference>
<dbReference type="GO" id="GO:0000184">
    <property type="term" value="P:nuclear-transcribed mRNA catabolic process, nonsense-mediated decay"/>
    <property type="evidence" value="ECO:0007669"/>
    <property type="project" value="InterPro"/>
</dbReference>
<gene>
    <name evidence="1" type="ORF">SVUK_LOCUS8648</name>
</gene>
<proteinExistence type="predicted"/>
<keyword evidence="2" id="KW-1185">Reference proteome</keyword>
<protein>
    <submittedName>
        <fullName evidence="1">Uncharacterized protein</fullName>
    </submittedName>
</protein>
<dbReference type="Pfam" id="PF10220">
    <property type="entry name" value="Smg8_Smg9"/>
    <property type="match status" value="1"/>
</dbReference>
<dbReference type="OrthoDB" id="63589at2759"/>
<evidence type="ECO:0000313" key="1">
    <source>
        <dbReference type="EMBL" id="VDM73650.1"/>
    </source>
</evidence>
<name>A0A3P7IL22_STRVU</name>
<accession>A0A3P7IL22</accession>
<evidence type="ECO:0000313" key="2">
    <source>
        <dbReference type="Proteomes" id="UP000270094"/>
    </source>
</evidence>
<sequence length="86" mass="9650">MCTRILPSLETKTLHTLSFQIPGQEGYFGTGEGPLQLSWARYYILQMPFIYSGPSGVWIPPAGVERVGTFKGDAIQVKYIPMLSRR</sequence>